<protein>
    <submittedName>
        <fullName evidence="4">M14 family zinc carboxypeptidase</fullName>
    </submittedName>
</protein>
<keyword evidence="4" id="KW-0645">Protease</keyword>
<organism evidence="4 5">
    <name type="scientific">Streptomyces tropicalis</name>
    <dbReference type="NCBI Taxonomy" id="3034234"/>
    <lineage>
        <taxon>Bacteria</taxon>
        <taxon>Bacillati</taxon>
        <taxon>Actinomycetota</taxon>
        <taxon>Actinomycetes</taxon>
        <taxon>Kitasatosporales</taxon>
        <taxon>Streptomycetaceae</taxon>
        <taxon>Streptomyces</taxon>
    </lineage>
</organism>
<feature type="region of interest" description="Disordered" evidence="2">
    <location>
        <begin position="1"/>
        <end position="27"/>
    </location>
</feature>
<evidence type="ECO:0000313" key="5">
    <source>
        <dbReference type="Proteomes" id="UP001221150"/>
    </source>
</evidence>
<evidence type="ECO:0000256" key="2">
    <source>
        <dbReference type="SAM" id="MobiDB-lite"/>
    </source>
</evidence>
<feature type="domain" description="Peptidase M14" evidence="3">
    <location>
        <begin position="24"/>
        <end position="313"/>
    </location>
</feature>
<dbReference type="EMBL" id="JARJBB010000050">
    <property type="protein sequence ID" value="MDF3303215.1"/>
    <property type="molecule type" value="Genomic_DNA"/>
</dbReference>
<dbReference type="Pfam" id="PF00246">
    <property type="entry name" value="Peptidase_M14"/>
    <property type="match status" value="1"/>
</dbReference>
<sequence>MSSIPRTMTDSPPSQPTPYTTASRPPTWRELQEAVSSFAIDHPDQCRVSSAGTSRGGEDLPLLVIGDGPLKMMVVAGSHANEPIGGQTIITLAEYVLAHPAERERATWYLVPSSDPDGLLLNETWLKGTWPPTMEAFHRGFYRPASPDQPDWTFPFDGVGPAQLPETQALMKVIDAAEPDAVVNLHSSESGGSFYMVTRGEKELVAILAQAAGRNGLPLEAIPSDCIGLESPGDGVFVMTEPTPPPASGPDDPEEWRPAGASSAHYAALRKGCLGVIPEVPMWRTKPVTLSAENGARLREAAAELCAGVLDRIEPATTVSTPYLPAVRDVVKILRFMARISRENPAQSADQDLNLLVPLRASGMLLQHIDAQLAASPDHPALLQERSLVEEQFSIWLRTAEQALQPAPIPLHQVVGYQLETILGVARMLAR</sequence>
<evidence type="ECO:0000259" key="3">
    <source>
        <dbReference type="PROSITE" id="PS52035"/>
    </source>
</evidence>
<name>A0ABT6AH77_9ACTN</name>
<dbReference type="Proteomes" id="UP001221150">
    <property type="component" value="Unassembled WGS sequence"/>
</dbReference>
<proteinExistence type="inferred from homology"/>
<accession>A0ABT6AH77</accession>
<keyword evidence="4" id="KW-0121">Carboxypeptidase</keyword>
<evidence type="ECO:0000313" key="4">
    <source>
        <dbReference type="EMBL" id="MDF3303215.1"/>
    </source>
</evidence>
<reference evidence="4 5" key="1">
    <citation type="submission" date="2023-03" db="EMBL/GenBank/DDBJ databases">
        <title>Draft genome sequence of Streptomyces sp. K1PA1 isolated from peat swamp forest in Thailand.</title>
        <authorList>
            <person name="Klaysubun C."/>
            <person name="Duangmal K."/>
        </authorList>
    </citation>
    <scope>NUCLEOTIDE SEQUENCE [LARGE SCALE GENOMIC DNA]</scope>
    <source>
        <strain evidence="4 5">K1PA1</strain>
    </source>
</reference>
<dbReference type="SUPFAM" id="SSF53187">
    <property type="entry name" value="Zn-dependent exopeptidases"/>
    <property type="match status" value="1"/>
</dbReference>
<gene>
    <name evidence="4" type="ORF">P3H78_32345</name>
</gene>
<dbReference type="PROSITE" id="PS52035">
    <property type="entry name" value="PEPTIDASE_M14"/>
    <property type="match status" value="1"/>
</dbReference>
<feature type="active site" description="Proton donor/acceptor" evidence="1">
    <location>
        <position position="279"/>
    </location>
</feature>
<keyword evidence="5" id="KW-1185">Reference proteome</keyword>
<dbReference type="GO" id="GO:0004180">
    <property type="term" value="F:carboxypeptidase activity"/>
    <property type="evidence" value="ECO:0007669"/>
    <property type="project" value="UniProtKB-KW"/>
</dbReference>
<comment type="caution">
    <text evidence="4">The sequence shown here is derived from an EMBL/GenBank/DDBJ whole genome shotgun (WGS) entry which is preliminary data.</text>
</comment>
<dbReference type="InterPro" id="IPR000834">
    <property type="entry name" value="Peptidase_M14"/>
</dbReference>
<keyword evidence="4" id="KW-0378">Hydrolase</keyword>
<dbReference type="Gene3D" id="3.40.630.10">
    <property type="entry name" value="Zn peptidases"/>
    <property type="match status" value="1"/>
</dbReference>
<comment type="similarity">
    <text evidence="1">Belongs to the peptidase M14 family.</text>
</comment>
<evidence type="ECO:0000256" key="1">
    <source>
        <dbReference type="PROSITE-ProRule" id="PRU01379"/>
    </source>
</evidence>
<dbReference type="RefSeq" id="WP_276112752.1">
    <property type="nucleotide sequence ID" value="NZ_JARJBB010000050.1"/>
</dbReference>
<feature type="compositionally biased region" description="Polar residues" evidence="2">
    <location>
        <begin position="1"/>
        <end position="24"/>
    </location>
</feature>